<protein>
    <submittedName>
        <fullName evidence="6">Alpha/beta hydrolase</fullName>
    </submittedName>
</protein>
<dbReference type="Pfam" id="PF07859">
    <property type="entry name" value="Abhydrolase_3"/>
    <property type="match status" value="1"/>
</dbReference>
<evidence type="ECO:0000256" key="3">
    <source>
        <dbReference type="SAM" id="MobiDB-lite"/>
    </source>
</evidence>
<keyword evidence="4" id="KW-0732">Signal</keyword>
<evidence type="ECO:0000313" key="7">
    <source>
        <dbReference type="Proteomes" id="UP000239735"/>
    </source>
</evidence>
<dbReference type="SUPFAM" id="SSF53474">
    <property type="entry name" value="alpha/beta-Hydrolases"/>
    <property type="match status" value="1"/>
</dbReference>
<reference evidence="7" key="1">
    <citation type="submission" date="2018-02" db="EMBL/GenBank/DDBJ databases">
        <authorList>
            <person name="Hausmann B."/>
        </authorList>
    </citation>
    <scope>NUCLEOTIDE SEQUENCE [LARGE SCALE GENOMIC DNA]</scope>
    <source>
        <strain evidence="7">Peat soil MAG SbA5</strain>
    </source>
</reference>
<evidence type="ECO:0000256" key="2">
    <source>
        <dbReference type="ARBA" id="ARBA00022801"/>
    </source>
</evidence>
<dbReference type="PANTHER" id="PTHR48081:SF30">
    <property type="entry name" value="ACETYL-HYDROLASE LIPR-RELATED"/>
    <property type="match status" value="1"/>
</dbReference>
<dbReference type="InterPro" id="IPR013094">
    <property type="entry name" value="AB_hydrolase_3"/>
</dbReference>
<dbReference type="Proteomes" id="UP000239735">
    <property type="component" value="Unassembled WGS sequence"/>
</dbReference>
<evidence type="ECO:0000259" key="5">
    <source>
        <dbReference type="Pfam" id="PF07859"/>
    </source>
</evidence>
<dbReference type="GO" id="GO:0004806">
    <property type="term" value="F:triacylglycerol lipase activity"/>
    <property type="evidence" value="ECO:0007669"/>
    <property type="project" value="TreeGrafter"/>
</dbReference>
<evidence type="ECO:0000313" key="6">
    <source>
        <dbReference type="EMBL" id="SPE27376.1"/>
    </source>
</evidence>
<dbReference type="Gene3D" id="3.40.50.1820">
    <property type="entry name" value="alpha/beta hydrolase"/>
    <property type="match status" value="1"/>
</dbReference>
<evidence type="ECO:0000256" key="4">
    <source>
        <dbReference type="SAM" id="SignalP"/>
    </source>
</evidence>
<comment type="similarity">
    <text evidence="1">Belongs to the 'GDXG' lipolytic enzyme family.</text>
</comment>
<feature type="domain" description="Alpha/beta hydrolase fold-3" evidence="5">
    <location>
        <begin position="128"/>
        <end position="329"/>
    </location>
</feature>
<keyword evidence="2 6" id="KW-0378">Hydrolase</keyword>
<evidence type="ECO:0000256" key="1">
    <source>
        <dbReference type="ARBA" id="ARBA00010515"/>
    </source>
</evidence>
<gene>
    <name evidence="6" type="ORF">SBA5_590065</name>
</gene>
<feature type="signal peptide" evidence="4">
    <location>
        <begin position="1"/>
        <end position="20"/>
    </location>
</feature>
<organism evidence="6 7">
    <name type="scientific">Candidatus Sulfuritelmatomonas gaucii</name>
    <dbReference type="NCBI Taxonomy" id="2043161"/>
    <lineage>
        <taxon>Bacteria</taxon>
        <taxon>Pseudomonadati</taxon>
        <taxon>Acidobacteriota</taxon>
        <taxon>Terriglobia</taxon>
        <taxon>Terriglobales</taxon>
        <taxon>Acidobacteriaceae</taxon>
        <taxon>Candidatus Sulfuritelmatomonas</taxon>
    </lineage>
</organism>
<feature type="compositionally biased region" description="Polar residues" evidence="3">
    <location>
        <begin position="69"/>
        <end position="78"/>
    </location>
</feature>
<feature type="region of interest" description="Disordered" evidence="3">
    <location>
        <begin position="58"/>
        <end position="78"/>
    </location>
</feature>
<sequence>MRLRSCLAMATFLTSQVLLAQQITAASSESAVSSRIDEHGTAYITRFVPVPETISPEAQESLVPDDSGTEVTGKSSVAQVRSEAHKQTALETYEANYPVDIESSAIAGVPVHIVAPLAIPPANADRVLINLHGGGFTSDSGSLIESVPIANLTQTKVVAVLYRLAPEHPFPAAVDDAVAVYKELLKTYKPEKIAIYGSSAGAVLTPEVAVEIKHLGLPLPGALGVFSGGGDFTKTGDSQYIYGVHGLSGPPDTRPKGVQWLAVYVGSADPKNPVLSPIFADLHGMPPTLFMTSTRDMLLSDTTILHRAFLRAAVNAQLVVFEGLNHCFWYNPNLPESHEADQIMAHFFDRALGGGQ</sequence>
<accession>A0A2N9LVX5</accession>
<dbReference type="AlphaFoldDB" id="A0A2N9LVX5"/>
<dbReference type="PANTHER" id="PTHR48081">
    <property type="entry name" value="AB HYDROLASE SUPERFAMILY PROTEIN C4A8.06C"/>
    <property type="match status" value="1"/>
</dbReference>
<dbReference type="InterPro" id="IPR050300">
    <property type="entry name" value="GDXG_lipolytic_enzyme"/>
</dbReference>
<dbReference type="InterPro" id="IPR029058">
    <property type="entry name" value="AB_hydrolase_fold"/>
</dbReference>
<dbReference type="EMBL" id="OKRB01000118">
    <property type="protein sequence ID" value="SPE27376.1"/>
    <property type="molecule type" value="Genomic_DNA"/>
</dbReference>
<name>A0A2N9LVX5_9BACT</name>
<feature type="chain" id="PRO_5014809090" evidence="4">
    <location>
        <begin position="21"/>
        <end position="356"/>
    </location>
</feature>
<proteinExistence type="inferred from homology"/>